<name>A0A0V0QA04_PSEPJ</name>
<feature type="transmembrane region" description="Helical" evidence="2">
    <location>
        <begin position="346"/>
        <end position="368"/>
    </location>
</feature>
<dbReference type="EMBL" id="LDAU01000223">
    <property type="protein sequence ID" value="KRW99003.1"/>
    <property type="molecule type" value="Genomic_DNA"/>
</dbReference>
<evidence type="ECO:0008006" key="5">
    <source>
        <dbReference type="Google" id="ProtNLM"/>
    </source>
</evidence>
<keyword evidence="2" id="KW-0812">Transmembrane</keyword>
<dbReference type="InterPro" id="IPR002528">
    <property type="entry name" value="MATE_fam"/>
</dbReference>
<dbReference type="Proteomes" id="UP000054937">
    <property type="component" value="Unassembled WGS sequence"/>
</dbReference>
<evidence type="ECO:0000313" key="4">
    <source>
        <dbReference type="Proteomes" id="UP000054937"/>
    </source>
</evidence>
<dbReference type="GO" id="GO:0042910">
    <property type="term" value="F:xenobiotic transmembrane transporter activity"/>
    <property type="evidence" value="ECO:0007669"/>
    <property type="project" value="InterPro"/>
</dbReference>
<keyword evidence="2" id="KW-1133">Transmembrane helix</keyword>
<dbReference type="OrthoDB" id="302468at2759"/>
<feature type="transmembrane region" description="Helical" evidence="2">
    <location>
        <begin position="448"/>
        <end position="467"/>
    </location>
</feature>
<gene>
    <name evidence="3" type="ORF">PPERSA_11604</name>
</gene>
<comment type="similarity">
    <text evidence="1">Belongs to the multi antimicrobial extrusion (MATE) (TC 2.A.66.1) family.</text>
</comment>
<keyword evidence="4" id="KW-1185">Reference proteome</keyword>
<feature type="transmembrane region" description="Helical" evidence="2">
    <location>
        <begin position="303"/>
        <end position="325"/>
    </location>
</feature>
<feature type="transmembrane region" description="Helical" evidence="2">
    <location>
        <begin position="75"/>
        <end position="94"/>
    </location>
</feature>
<dbReference type="InParanoid" id="A0A0V0QA04"/>
<evidence type="ECO:0000256" key="2">
    <source>
        <dbReference type="SAM" id="Phobius"/>
    </source>
</evidence>
<proteinExistence type="inferred from homology"/>
<feature type="transmembrane region" description="Helical" evidence="2">
    <location>
        <begin position="115"/>
        <end position="135"/>
    </location>
</feature>
<evidence type="ECO:0000256" key="1">
    <source>
        <dbReference type="ARBA" id="ARBA00010199"/>
    </source>
</evidence>
<reference evidence="3 4" key="1">
    <citation type="journal article" date="2015" name="Sci. Rep.">
        <title>Genome of the facultative scuticociliatosis pathogen Pseudocohnilembus persalinus provides insight into its virulence through horizontal gene transfer.</title>
        <authorList>
            <person name="Xiong J."/>
            <person name="Wang G."/>
            <person name="Cheng J."/>
            <person name="Tian M."/>
            <person name="Pan X."/>
            <person name="Warren A."/>
            <person name="Jiang C."/>
            <person name="Yuan D."/>
            <person name="Miao W."/>
        </authorList>
    </citation>
    <scope>NUCLEOTIDE SEQUENCE [LARGE SCALE GENOMIC DNA]</scope>
    <source>
        <strain evidence="3">36N120E</strain>
    </source>
</reference>
<organism evidence="3 4">
    <name type="scientific">Pseudocohnilembus persalinus</name>
    <name type="common">Ciliate</name>
    <dbReference type="NCBI Taxonomy" id="266149"/>
    <lineage>
        <taxon>Eukaryota</taxon>
        <taxon>Sar</taxon>
        <taxon>Alveolata</taxon>
        <taxon>Ciliophora</taxon>
        <taxon>Intramacronucleata</taxon>
        <taxon>Oligohymenophorea</taxon>
        <taxon>Scuticociliatia</taxon>
        <taxon>Philasterida</taxon>
        <taxon>Pseudocohnilembidae</taxon>
        <taxon>Pseudocohnilembus</taxon>
    </lineage>
</organism>
<feature type="transmembrane region" description="Helical" evidence="2">
    <location>
        <begin position="419"/>
        <end position="442"/>
    </location>
</feature>
<dbReference type="AlphaFoldDB" id="A0A0V0QA04"/>
<accession>A0A0V0QA04</accession>
<dbReference type="GO" id="GO:0016020">
    <property type="term" value="C:membrane"/>
    <property type="evidence" value="ECO:0007669"/>
    <property type="project" value="InterPro"/>
</dbReference>
<dbReference type="PANTHER" id="PTHR11206">
    <property type="entry name" value="MULTIDRUG RESISTANCE PROTEIN"/>
    <property type="match status" value="1"/>
</dbReference>
<dbReference type="OMA" id="KTMWVVA"/>
<feature type="transmembrane region" description="Helical" evidence="2">
    <location>
        <begin position="43"/>
        <end position="63"/>
    </location>
</feature>
<feature type="transmembrane region" description="Helical" evidence="2">
    <location>
        <begin position="193"/>
        <end position="212"/>
    </location>
</feature>
<evidence type="ECO:0000313" key="3">
    <source>
        <dbReference type="EMBL" id="KRW99003.1"/>
    </source>
</evidence>
<feature type="transmembrane region" description="Helical" evidence="2">
    <location>
        <begin position="155"/>
        <end position="172"/>
    </location>
</feature>
<comment type="caution">
    <text evidence="3">The sequence shown here is derived from an EMBL/GenBank/DDBJ whole genome shotgun (WGS) entry which is preliminary data.</text>
</comment>
<keyword evidence="2" id="KW-0472">Membrane</keyword>
<feature type="transmembrane region" description="Helical" evidence="2">
    <location>
        <begin position="388"/>
        <end position="407"/>
    </location>
</feature>
<dbReference type="Pfam" id="PF01554">
    <property type="entry name" value="MatE"/>
    <property type="match status" value="2"/>
</dbReference>
<protein>
    <recommendedName>
        <fullName evidence="5">Multi antimicrobial extrusion protein</fullName>
    </recommendedName>
</protein>
<feature type="transmembrane region" description="Helical" evidence="2">
    <location>
        <begin position="218"/>
        <end position="236"/>
    </location>
</feature>
<dbReference type="GO" id="GO:0015297">
    <property type="term" value="F:antiporter activity"/>
    <property type="evidence" value="ECO:0007669"/>
    <property type="project" value="InterPro"/>
</dbReference>
<sequence length="532" mass="60996">MGKPGFNSSSNFSLINEVEEFNFLKQKQFKPVSQCLEFFKASYASIATALGVFLINSFSMVAANSTENNKIVAGYAVGFTCYMCLQVAVVMSINDGLFTQLSQAFGAKNFRYMGILLQRGFWINVLYIIITFPIVSQLQQIMMFFNVEEVTAKNAQIFVLYSLPGIICYIGGEVIKQLFMASREFHIPMYIQNFSYGISAIFLYIFVVNLQWGVPGIAIARSCSEFLGFVLMYIFLKKDIRDKQEESLFFESWIPLTMEALRLQEIWDFLVKSFTIGACVYLENIFFEIQMLMVATYGNEEQLAAHASFCQLLLFFYMIPFGMGLSANTFMGNLMGAGKDQVAQNFSKIIVSATITFVVAFQILGWILKNFFTRYFTTEGDMRMYFEQIYELYLIMYFIPDSFQVIISSVLRSLGQQDYAMYVFFGAYYLIGTPLGYFMIFTMDLGTYGAWINFGIVSWITCILYLYKLKQVNVKKASTKIRQQIMEECIQGDIELTMEKALSEKLMDGQQEVSPLKAQELQIIVPNKLQKY</sequence>